<dbReference type="OrthoDB" id="5034579at2759"/>
<sequence>MSQSKVFSLPMVNPNASFTKDVLLSQKFLTQQQLIQGAVLHPASMEQALKLVLDSAETEDSFFVADIRDFFNQFDTWVKHIPRVKPFFAVKSNPDPVLISILASLGTGFDCASKSEIKQILDLGISPDRIIYAHPCKPSSHLSYAYSKNVDLMTFDNSDELYKMKKLAPNARAVLRVSTDDSNSLCRLSLKFGAPMDTTHDLLTTAKKLGVNVVGVSFHVGSGCHDDSAFIDALSRARTVFDQAEDLGFNLSLLDIGGGFPSPKEKQGAKFSNIAANINSTLDKLFPPSLGINIISEPGRFFCSSAYSLAVNITSKRTVSSAPQTLTEVKNDIKNSEEPSFMYYINEGVYGSFNCIMFDHQIVYPEILVNDGEFVYDNPCEQSQIEKRFESSIWGPTCDSIDCVVANTKIPELFVGDWLLFQNLGAYSRSAASKFNGFESSTVFYYDSQQTKKC</sequence>
<keyword evidence="12" id="KW-1185">Reference proteome</keyword>
<accession>A0A2T9YQN4</accession>
<dbReference type="PROSITE" id="PS00879">
    <property type="entry name" value="ODR_DC_2_2"/>
    <property type="match status" value="1"/>
</dbReference>
<feature type="active site" description="Proton donor" evidence="9">
    <location>
        <position position="398"/>
    </location>
</feature>
<dbReference type="Gene3D" id="3.20.20.10">
    <property type="entry name" value="Alanine racemase"/>
    <property type="match status" value="1"/>
</dbReference>
<dbReference type="PANTHER" id="PTHR11482">
    <property type="entry name" value="ARGININE/DIAMINOPIMELATE/ORNITHINE DECARBOXYLASE"/>
    <property type="match status" value="1"/>
</dbReference>
<gene>
    <name evidence="11" type="ORF">BB561_002385</name>
</gene>
<dbReference type="STRING" id="133385.A0A2T9YQN4"/>
<protein>
    <recommendedName>
        <fullName evidence="6">ornithine decarboxylase</fullName>
        <ecNumber evidence="6">4.1.1.17</ecNumber>
    </recommendedName>
</protein>
<comment type="cofactor">
    <cofactor evidence="1 9">
        <name>pyridoxal 5'-phosphate</name>
        <dbReference type="ChEBI" id="CHEBI:597326"/>
    </cofactor>
</comment>
<keyword evidence="3 9" id="KW-0663">Pyridoxal phosphate</keyword>
<dbReference type="InterPro" id="IPR022657">
    <property type="entry name" value="De-COase2_CS"/>
</dbReference>
<dbReference type="SUPFAM" id="SSF50621">
    <property type="entry name" value="Alanine racemase C-terminal domain-like"/>
    <property type="match status" value="1"/>
</dbReference>
<dbReference type="GO" id="GO:0004586">
    <property type="term" value="F:ornithine decarboxylase activity"/>
    <property type="evidence" value="ECO:0007669"/>
    <property type="project" value="UniProtKB-EC"/>
</dbReference>
<dbReference type="PRINTS" id="PR01179">
    <property type="entry name" value="ODADCRBXLASE"/>
</dbReference>
<evidence type="ECO:0000256" key="3">
    <source>
        <dbReference type="ARBA" id="ARBA00022898"/>
    </source>
</evidence>
<dbReference type="AlphaFoldDB" id="A0A2T9YQN4"/>
<keyword evidence="4" id="KW-0456">Lyase</keyword>
<reference evidence="11 12" key="1">
    <citation type="journal article" date="2018" name="MBio">
        <title>Comparative Genomics Reveals the Core Gene Toolbox for the Fungus-Insect Symbiosis.</title>
        <authorList>
            <person name="Wang Y."/>
            <person name="Stata M."/>
            <person name="Wang W."/>
            <person name="Stajich J.E."/>
            <person name="White M.M."/>
            <person name="Moncalvo J.M."/>
        </authorList>
    </citation>
    <scope>NUCLEOTIDE SEQUENCE [LARGE SCALE GENOMIC DNA]</scope>
    <source>
        <strain evidence="11 12">SWE-8-4</strain>
    </source>
</reference>
<comment type="pathway">
    <text evidence="5">Amine and polyamine biosynthesis; putrescine biosynthesis via L-ornithine pathway; putrescine from L-ornithine: step 1/1.</text>
</comment>
<comment type="catalytic activity">
    <reaction evidence="8">
        <text>L-ornithine + H(+) = putrescine + CO2</text>
        <dbReference type="Rhea" id="RHEA:22964"/>
        <dbReference type="ChEBI" id="CHEBI:15378"/>
        <dbReference type="ChEBI" id="CHEBI:16526"/>
        <dbReference type="ChEBI" id="CHEBI:46911"/>
        <dbReference type="ChEBI" id="CHEBI:326268"/>
        <dbReference type="EC" id="4.1.1.17"/>
    </reaction>
</comment>
<name>A0A2T9YQN4_9FUNG</name>
<dbReference type="InterPro" id="IPR022644">
    <property type="entry name" value="De-COase2_N"/>
</dbReference>
<comment type="subunit">
    <text evidence="7">Homodimer. Only the dimer is catalytically active, as the active sites are constructed of residues from both monomers.</text>
</comment>
<feature type="modified residue" description="N6-(pyridoxal phosphate)lysine" evidence="9">
    <location>
        <position position="91"/>
    </location>
</feature>
<dbReference type="InterPro" id="IPR029066">
    <property type="entry name" value="PLP-binding_barrel"/>
</dbReference>
<dbReference type="InterPro" id="IPR000183">
    <property type="entry name" value="Orn/DAP/Arg_de-COase"/>
</dbReference>
<dbReference type="GO" id="GO:0005737">
    <property type="term" value="C:cytoplasm"/>
    <property type="evidence" value="ECO:0007669"/>
    <property type="project" value="TreeGrafter"/>
</dbReference>
<dbReference type="CDD" id="cd00622">
    <property type="entry name" value="PLPDE_III_ODC"/>
    <property type="match status" value="1"/>
</dbReference>
<dbReference type="PANTHER" id="PTHR11482:SF6">
    <property type="entry name" value="ORNITHINE DECARBOXYLASE 1-RELATED"/>
    <property type="match status" value="1"/>
</dbReference>
<dbReference type="InterPro" id="IPR002433">
    <property type="entry name" value="Orn_de-COase"/>
</dbReference>
<organism evidence="11 12">
    <name type="scientific">Smittium simulii</name>
    <dbReference type="NCBI Taxonomy" id="133385"/>
    <lineage>
        <taxon>Eukaryota</taxon>
        <taxon>Fungi</taxon>
        <taxon>Fungi incertae sedis</taxon>
        <taxon>Zoopagomycota</taxon>
        <taxon>Kickxellomycotina</taxon>
        <taxon>Harpellomycetes</taxon>
        <taxon>Harpellales</taxon>
        <taxon>Legeriomycetaceae</taxon>
        <taxon>Smittium</taxon>
    </lineage>
</organism>
<evidence type="ECO:0000256" key="9">
    <source>
        <dbReference type="PIRSR" id="PIRSR600183-50"/>
    </source>
</evidence>
<feature type="domain" description="Orn/DAP/Arg decarboxylase 2 N-terminal" evidence="10">
    <location>
        <begin position="70"/>
        <end position="303"/>
    </location>
</feature>
<evidence type="ECO:0000256" key="6">
    <source>
        <dbReference type="ARBA" id="ARBA00034138"/>
    </source>
</evidence>
<evidence type="ECO:0000256" key="4">
    <source>
        <dbReference type="ARBA" id="ARBA00023239"/>
    </source>
</evidence>
<evidence type="ECO:0000313" key="11">
    <source>
        <dbReference type="EMBL" id="PVU94663.1"/>
    </source>
</evidence>
<comment type="caution">
    <text evidence="11">The sequence shown here is derived from an EMBL/GenBank/DDBJ whole genome shotgun (WGS) entry which is preliminary data.</text>
</comment>
<evidence type="ECO:0000256" key="2">
    <source>
        <dbReference type="ARBA" id="ARBA00008872"/>
    </source>
</evidence>
<dbReference type="EC" id="4.1.1.17" evidence="6"/>
<evidence type="ECO:0000256" key="7">
    <source>
        <dbReference type="ARBA" id="ARBA00046672"/>
    </source>
</evidence>
<dbReference type="EMBL" id="MBFR01000080">
    <property type="protein sequence ID" value="PVU94663.1"/>
    <property type="molecule type" value="Genomic_DNA"/>
</dbReference>
<dbReference type="Gene3D" id="2.40.37.10">
    <property type="entry name" value="Lyase, Ornithine Decarboxylase, Chain A, domain 1"/>
    <property type="match status" value="1"/>
</dbReference>
<evidence type="ECO:0000256" key="5">
    <source>
        <dbReference type="ARBA" id="ARBA00034115"/>
    </source>
</evidence>
<evidence type="ECO:0000313" key="12">
    <source>
        <dbReference type="Proteomes" id="UP000245383"/>
    </source>
</evidence>
<dbReference type="FunFam" id="3.20.20.10:FF:000005">
    <property type="entry name" value="Ornithine decarboxylase"/>
    <property type="match status" value="1"/>
</dbReference>
<dbReference type="Proteomes" id="UP000245383">
    <property type="component" value="Unassembled WGS sequence"/>
</dbReference>
<dbReference type="InterPro" id="IPR009006">
    <property type="entry name" value="Ala_racemase/Decarboxylase_C"/>
</dbReference>
<evidence type="ECO:0000256" key="8">
    <source>
        <dbReference type="ARBA" id="ARBA00049127"/>
    </source>
</evidence>
<evidence type="ECO:0000259" key="10">
    <source>
        <dbReference type="Pfam" id="PF02784"/>
    </source>
</evidence>
<dbReference type="SUPFAM" id="SSF51419">
    <property type="entry name" value="PLP-binding barrel"/>
    <property type="match status" value="1"/>
</dbReference>
<proteinExistence type="inferred from homology"/>
<dbReference type="InterPro" id="IPR022653">
    <property type="entry name" value="De-COase2_pyr-phos_BS"/>
</dbReference>
<dbReference type="PROSITE" id="PS00878">
    <property type="entry name" value="ODR_DC_2_1"/>
    <property type="match status" value="1"/>
</dbReference>
<dbReference type="GO" id="GO:0033387">
    <property type="term" value="P:putrescine biosynthetic process from arginine, via ornithine"/>
    <property type="evidence" value="ECO:0007669"/>
    <property type="project" value="TreeGrafter"/>
</dbReference>
<comment type="similarity">
    <text evidence="2">Belongs to the Orn/Lys/Arg decarboxylase class-II family.</text>
</comment>
<evidence type="ECO:0000256" key="1">
    <source>
        <dbReference type="ARBA" id="ARBA00001933"/>
    </source>
</evidence>
<dbReference type="Pfam" id="PF02784">
    <property type="entry name" value="Orn_Arg_deC_N"/>
    <property type="match status" value="1"/>
</dbReference>
<dbReference type="PRINTS" id="PR01182">
    <property type="entry name" value="ORNDCRBXLASE"/>
</dbReference>